<evidence type="ECO:0000256" key="2">
    <source>
        <dbReference type="SAM" id="SignalP"/>
    </source>
</evidence>
<dbReference type="STRING" id="642780.SAMN04488570_0231"/>
<dbReference type="EMBL" id="LT629757">
    <property type="protein sequence ID" value="SDR74285.1"/>
    <property type="molecule type" value="Genomic_DNA"/>
</dbReference>
<proteinExistence type="predicted"/>
<feature type="region of interest" description="Disordered" evidence="1">
    <location>
        <begin position="29"/>
        <end position="54"/>
    </location>
</feature>
<feature type="chain" id="PRO_5039565785" description="Lipoprotein" evidence="2">
    <location>
        <begin position="27"/>
        <end position="238"/>
    </location>
</feature>
<reference evidence="4" key="1">
    <citation type="submission" date="2016-10" db="EMBL/GenBank/DDBJ databases">
        <authorList>
            <person name="Varghese N."/>
            <person name="Submissions S."/>
        </authorList>
    </citation>
    <scope>NUCLEOTIDE SEQUENCE [LARGE SCALE GENOMIC DNA]</scope>
    <source>
        <strain evidence="4">DSM 22127</strain>
    </source>
</reference>
<accession>A0A1H1LJU4</accession>
<evidence type="ECO:0000313" key="4">
    <source>
        <dbReference type="Proteomes" id="UP000198859"/>
    </source>
</evidence>
<keyword evidence="4" id="KW-1185">Reference proteome</keyword>
<keyword evidence="2" id="KW-0732">Signal</keyword>
<dbReference type="RefSeq" id="WP_172833842.1">
    <property type="nucleotide sequence ID" value="NZ_LT629757.1"/>
</dbReference>
<evidence type="ECO:0000256" key="1">
    <source>
        <dbReference type="SAM" id="MobiDB-lite"/>
    </source>
</evidence>
<evidence type="ECO:0008006" key="5">
    <source>
        <dbReference type="Google" id="ProtNLM"/>
    </source>
</evidence>
<dbReference type="Proteomes" id="UP000198859">
    <property type="component" value="Chromosome I"/>
</dbReference>
<name>A0A1H1LJU4_9ACTN</name>
<evidence type="ECO:0000313" key="3">
    <source>
        <dbReference type="EMBL" id="SDR74285.1"/>
    </source>
</evidence>
<gene>
    <name evidence="3" type="ORF">SAMN04488570_0231</name>
</gene>
<feature type="signal peptide" evidence="2">
    <location>
        <begin position="1"/>
        <end position="26"/>
    </location>
</feature>
<feature type="compositionally biased region" description="Low complexity" evidence="1">
    <location>
        <begin position="30"/>
        <end position="50"/>
    </location>
</feature>
<dbReference type="AlphaFoldDB" id="A0A1H1LJU4"/>
<sequence>MSTMLTTKGRKGLAAIALVAMTGTMAACGSSDDSSASASSSSSSSSSSASTQAAPKPVAAIDSLTGKNTQVALDAGFVDALKSLKLTPGTTGKAKLVGGGGTLQFPISGGNVTVFKPGTVSPYVIGQVQHEGSGLSLTAGDTKVEINNLNVDPGVSRVYGDVLVNGEVAASSAYVFTLDGRTLNPLKTGDGTATLQGTKVEISPVAAGLLNQTFKTDAVKPGLLVGIAKITVNTTPGD</sequence>
<organism evidence="3 4">
    <name type="scientific">Nocardioides scoriae</name>
    <dbReference type="NCBI Taxonomy" id="642780"/>
    <lineage>
        <taxon>Bacteria</taxon>
        <taxon>Bacillati</taxon>
        <taxon>Actinomycetota</taxon>
        <taxon>Actinomycetes</taxon>
        <taxon>Propionibacteriales</taxon>
        <taxon>Nocardioidaceae</taxon>
        <taxon>Nocardioides</taxon>
    </lineage>
</organism>
<protein>
    <recommendedName>
        <fullName evidence="5">Lipoprotein</fullName>
    </recommendedName>
</protein>